<dbReference type="PANTHER" id="PTHR43377:SF2">
    <property type="entry name" value="BINDING ROSSMANN FOLD OXIDOREDUCTASE, PUTATIVE (AFU_ORTHOLOGUE AFUA_4G00560)-RELATED"/>
    <property type="match status" value="1"/>
</dbReference>
<comment type="similarity">
    <text evidence="1">Belongs to the Gfo/Idh/MocA family.</text>
</comment>
<proteinExistence type="inferred from homology"/>
<dbReference type="Pfam" id="PF01408">
    <property type="entry name" value="GFO_IDH_MocA"/>
    <property type="match status" value="1"/>
</dbReference>
<dbReference type="Gene3D" id="3.40.50.720">
    <property type="entry name" value="NAD(P)-binding Rossmann-like Domain"/>
    <property type="match status" value="1"/>
</dbReference>
<accession>A0ABV6KK02</accession>
<keyword evidence="5" id="KW-1185">Reference proteome</keyword>
<evidence type="ECO:0000256" key="1">
    <source>
        <dbReference type="ARBA" id="ARBA00010928"/>
    </source>
</evidence>
<dbReference type="InterPro" id="IPR036291">
    <property type="entry name" value="NAD(P)-bd_dom_sf"/>
</dbReference>
<name>A0ABV6KK02_9BACI</name>
<evidence type="ECO:0000313" key="5">
    <source>
        <dbReference type="Proteomes" id="UP001589838"/>
    </source>
</evidence>
<dbReference type="InterPro" id="IPR004104">
    <property type="entry name" value="Gfo/Idh/MocA-like_OxRdtase_C"/>
</dbReference>
<evidence type="ECO:0000259" key="2">
    <source>
        <dbReference type="Pfam" id="PF01408"/>
    </source>
</evidence>
<dbReference type="Pfam" id="PF02894">
    <property type="entry name" value="GFO_IDH_MocA_C"/>
    <property type="match status" value="1"/>
</dbReference>
<dbReference type="SUPFAM" id="SSF55347">
    <property type="entry name" value="Glyceraldehyde-3-phosphate dehydrogenase-like, C-terminal domain"/>
    <property type="match status" value="1"/>
</dbReference>
<comment type="caution">
    <text evidence="4">The sequence shown here is derived from an EMBL/GenBank/DDBJ whole genome shotgun (WGS) entry which is preliminary data.</text>
</comment>
<evidence type="ECO:0000313" key="4">
    <source>
        <dbReference type="EMBL" id="MFC0473297.1"/>
    </source>
</evidence>
<dbReference type="Gene3D" id="3.30.360.10">
    <property type="entry name" value="Dihydrodipicolinate Reductase, domain 2"/>
    <property type="match status" value="1"/>
</dbReference>
<dbReference type="SUPFAM" id="SSF51735">
    <property type="entry name" value="NAD(P)-binding Rossmann-fold domains"/>
    <property type="match status" value="1"/>
</dbReference>
<evidence type="ECO:0000259" key="3">
    <source>
        <dbReference type="Pfam" id="PF02894"/>
    </source>
</evidence>
<dbReference type="RefSeq" id="WP_335959915.1">
    <property type="nucleotide sequence ID" value="NZ_JAXBLX010000007.1"/>
</dbReference>
<dbReference type="Proteomes" id="UP001589838">
    <property type="component" value="Unassembled WGS sequence"/>
</dbReference>
<dbReference type="InterPro" id="IPR000683">
    <property type="entry name" value="Gfo/Idh/MocA-like_OxRdtase_N"/>
</dbReference>
<sequence>MKRIVVCGLSNRAFGMFIEPILTKFSQENEIVGLLDSDLKRVEICKKQFPELASVSSYTPEQFSQMVTETIPTTVIVTSRDDTHVNYILQGLEHNLDVITEKPMVTTSQDAKRVMEAEEKSNGKVQVAFNYRYSPFHRKIKEMILDGKIGRVTSIDLNWYIDTYHGASYFKRWNRNREHSGGLSVHKSTHHFDLVNWWIDQKPVEVFAYGALNYYGKDGEHNPSPTDNRYCGTCQEQRSCDYYTRWNDRSNSMTVKDDHIKAESKQDYTNYRPDACIFDHEIEIEDTYVSTVRYDKGALLSYSINFSLPYEGYRLAINGTKGRIETQEFHELSRIPFPVPEQTIDYYPLFGSKEIIHVIQNEGGHGGGDPIIQEDLFLGVDPHRPYEILAGAEAGAYSIAVGEGVWKSSLENKPMRIDDLLENYVYD</sequence>
<reference evidence="4 5" key="1">
    <citation type="submission" date="2024-09" db="EMBL/GenBank/DDBJ databases">
        <authorList>
            <person name="Sun Q."/>
            <person name="Mori K."/>
        </authorList>
    </citation>
    <scope>NUCLEOTIDE SEQUENCE [LARGE SCALE GENOMIC DNA]</scope>
    <source>
        <strain evidence="4 5">NCAIM B.02610</strain>
    </source>
</reference>
<dbReference type="PANTHER" id="PTHR43377">
    <property type="entry name" value="BILIVERDIN REDUCTASE A"/>
    <property type="match status" value="1"/>
</dbReference>
<feature type="domain" description="Gfo/Idh/MocA-like oxidoreductase N-terminal" evidence="2">
    <location>
        <begin position="3"/>
        <end position="129"/>
    </location>
</feature>
<feature type="domain" description="Gfo/Idh/MocA-like oxidoreductase C-terminal" evidence="3">
    <location>
        <begin position="141"/>
        <end position="416"/>
    </location>
</feature>
<gene>
    <name evidence="4" type="ORF">ACFFHM_23035</name>
</gene>
<protein>
    <submittedName>
        <fullName evidence="4">Gfo/Idh/MocA family protein</fullName>
    </submittedName>
</protein>
<dbReference type="InterPro" id="IPR051450">
    <property type="entry name" value="Gfo/Idh/MocA_Oxidoreductases"/>
</dbReference>
<organism evidence="4 5">
    <name type="scientific">Halalkalibacter kiskunsagensis</name>
    <dbReference type="NCBI Taxonomy" id="1548599"/>
    <lineage>
        <taxon>Bacteria</taxon>
        <taxon>Bacillati</taxon>
        <taxon>Bacillota</taxon>
        <taxon>Bacilli</taxon>
        <taxon>Bacillales</taxon>
        <taxon>Bacillaceae</taxon>
        <taxon>Halalkalibacter</taxon>
    </lineage>
</organism>
<dbReference type="EMBL" id="JBHLUX010000093">
    <property type="protein sequence ID" value="MFC0473297.1"/>
    <property type="molecule type" value="Genomic_DNA"/>
</dbReference>